<evidence type="ECO:0000259" key="9">
    <source>
        <dbReference type="Pfam" id="PF13839"/>
    </source>
</evidence>
<evidence type="ECO:0000256" key="7">
    <source>
        <dbReference type="ARBA" id="ARBA00023136"/>
    </source>
</evidence>
<feature type="domain" description="Trichome birefringence-like N-terminal" evidence="10">
    <location>
        <begin position="309"/>
        <end position="361"/>
    </location>
</feature>
<keyword evidence="7" id="KW-0472">Membrane</keyword>
<comment type="caution">
    <text evidence="11">The sequence shown here is derived from an EMBL/GenBank/DDBJ whole genome shotgun (WGS) entry which is preliminary data.</text>
</comment>
<evidence type="ECO:0000256" key="4">
    <source>
        <dbReference type="ARBA" id="ARBA00022968"/>
    </source>
</evidence>
<feature type="chain" id="PRO_5043933841" description="Trichome birefringence-like N-terminal domain-containing protein" evidence="8">
    <location>
        <begin position="18"/>
        <end position="715"/>
    </location>
</feature>
<dbReference type="Pfam" id="PF13839">
    <property type="entry name" value="PC-Esterase"/>
    <property type="match status" value="2"/>
</dbReference>
<evidence type="ECO:0000256" key="2">
    <source>
        <dbReference type="ARBA" id="ARBA00007727"/>
    </source>
</evidence>
<comment type="subcellular location">
    <subcellularLocation>
        <location evidence="1">Golgi apparatus membrane</location>
        <topology evidence="1">Single-pass type II membrane protein</topology>
    </subcellularLocation>
</comment>
<gene>
    <name evidence="11" type="ORF">QJS10_CPA03g00137</name>
</gene>
<keyword evidence="8" id="KW-0732">Signal</keyword>
<dbReference type="AlphaFoldDB" id="A0AAV9F8F8"/>
<evidence type="ECO:0000259" key="10">
    <source>
        <dbReference type="Pfam" id="PF14416"/>
    </source>
</evidence>
<dbReference type="InterPro" id="IPR026057">
    <property type="entry name" value="TBL_C"/>
</dbReference>
<evidence type="ECO:0000256" key="1">
    <source>
        <dbReference type="ARBA" id="ARBA00004323"/>
    </source>
</evidence>
<keyword evidence="4" id="KW-0735">Signal-anchor</keyword>
<feature type="domain" description="Trichome birefringence-like C-terminal" evidence="9">
    <location>
        <begin position="86"/>
        <end position="285"/>
    </location>
</feature>
<dbReference type="Pfam" id="PF14416">
    <property type="entry name" value="PMR5N"/>
    <property type="match status" value="2"/>
</dbReference>
<keyword evidence="5" id="KW-1133">Transmembrane helix</keyword>
<evidence type="ECO:0000256" key="6">
    <source>
        <dbReference type="ARBA" id="ARBA00023034"/>
    </source>
</evidence>
<evidence type="ECO:0000313" key="12">
    <source>
        <dbReference type="Proteomes" id="UP001180020"/>
    </source>
</evidence>
<dbReference type="PANTHER" id="PTHR32285:SF42">
    <property type="entry name" value="PROTEIN TRICHOME BIREFRINGENCE-LIKE 37"/>
    <property type="match status" value="1"/>
</dbReference>
<name>A0AAV9F8F8_ACOCL</name>
<reference evidence="11" key="1">
    <citation type="journal article" date="2023" name="Nat. Commun.">
        <title>Diploid and tetraploid genomes of Acorus and the evolution of monocots.</title>
        <authorList>
            <person name="Ma L."/>
            <person name="Liu K.W."/>
            <person name="Li Z."/>
            <person name="Hsiao Y.Y."/>
            <person name="Qi Y."/>
            <person name="Fu T."/>
            <person name="Tang G.D."/>
            <person name="Zhang D."/>
            <person name="Sun W.H."/>
            <person name="Liu D.K."/>
            <person name="Li Y."/>
            <person name="Chen G.Z."/>
            <person name="Liu X.D."/>
            <person name="Liao X.Y."/>
            <person name="Jiang Y.T."/>
            <person name="Yu X."/>
            <person name="Hao Y."/>
            <person name="Huang J."/>
            <person name="Zhao X.W."/>
            <person name="Ke S."/>
            <person name="Chen Y.Y."/>
            <person name="Wu W.L."/>
            <person name="Hsu J.L."/>
            <person name="Lin Y.F."/>
            <person name="Huang M.D."/>
            <person name="Li C.Y."/>
            <person name="Huang L."/>
            <person name="Wang Z.W."/>
            <person name="Zhao X."/>
            <person name="Zhong W.Y."/>
            <person name="Peng D.H."/>
            <person name="Ahmad S."/>
            <person name="Lan S."/>
            <person name="Zhang J.S."/>
            <person name="Tsai W.C."/>
            <person name="Van de Peer Y."/>
            <person name="Liu Z.J."/>
        </authorList>
    </citation>
    <scope>NUCLEOTIDE SEQUENCE</scope>
    <source>
        <strain evidence="11">CP</strain>
    </source>
</reference>
<dbReference type="PANTHER" id="PTHR32285">
    <property type="entry name" value="PROTEIN TRICHOME BIREFRINGENCE-LIKE 9-RELATED"/>
    <property type="match status" value="1"/>
</dbReference>
<dbReference type="GO" id="GO:0000139">
    <property type="term" value="C:Golgi membrane"/>
    <property type="evidence" value="ECO:0007669"/>
    <property type="project" value="UniProtKB-SubCell"/>
</dbReference>
<feature type="signal peptide" evidence="8">
    <location>
        <begin position="1"/>
        <end position="17"/>
    </location>
</feature>
<keyword evidence="12" id="KW-1185">Reference proteome</keyword>
<organism evidence="11 12">
    <name type="scientific">Acorus calamus</name>
    <name type="common">Sweet flag</name>
    <dbReference type="NCBI Taxonomy" id="4465"/>
    <lineage>
        <taxon>Eukaryota</taxon>
        <taxon>Viridiplantae</taxon>
        <taxon>Streptophyta</taxon>
        <taxon>Embryophyta</taxon>
        <taxon>Tracheophyta</taxon>
        <taxon>Spermatophyta</taxon>
        <taxon>Magnoliopsida</taxon>
        <taxon>Liliopsida</taxon>
        <taxon>Acoraceae</taxon>
        <taxon>Acorus</taxon>
    </lineage>
</organism>
<sequence length="715" mass="79461">MVLLFSSSLFLWNSVLGEYNDYNETRVGIKKASCNIYQGSWVLDNTYPLYESSGCPYIDSEFDCQKYGRPDKLYLQYRWKPTSCDIPRFDGKDFLMRMKGKKILFVGDSLSLNNWQSLLCLLHAAVPDAQTTFAQNKLYFKDYDVSVAFIKNWFLVDLVNNKDGVALVLDSIQGGKEWLGMDVLIFNSWHWWTHTGKGQPWNYIQIGNQTLKDMDRLDAYSKGMSTWSKWVDSNIDLAKTKVFFQGISPLHSDGHQWGQPDAKSCAGQTKPLSGSTYPGGPVPPEAVVKSVLGEYNDYNEIRVGINKASCNIYQGSWVLDNTYPLYESSGCPYIDPQFDCQKYGRPDKLYLQYRWKPTSCDIPRFDGKDFLMRMKGKKILFVGDSLSRNNVQSLMCLLHAAVPDAKTTFSPYSLYFQDYNVTVALNRNWFLVDLVNNTDGVALVLDSIQGGKEWLGMDVLIFNSWHWWTHTGKGQPWNYIQIGSQKFKDMDRLDAYSKGMSTWSKWVDSNIDPAKTKVFFQGISPIHYDGHLWSQPNASCAGQTKPLSGSTYPGGPAPVQGVVKSVLSKMSKPEQYAKAKQSSAAALRETKEAVTHGLGSASAYTAVKGTEAKETAAHGIRGAKNVAAEKGMVAKDETQERLKGLTVEDKEKRVGVVEEVGLEPGEVQVKESTAGAGAGAGAGALFEAVGEAVIGIAQSAKELVVGPPAEPEKKE</sequence>
<reference evidence="11" key="2">
    <citation type="submission" date="2023-06" db="EMBL/GenBank/DDBJ databases">
        <authorList>
            <person name="Ma L."/>
            <person name="Liu K.-W."/>
            <person name="Li Z."/>
            <person name="Hsiao Y.-Y."/>
            <person name="Qi Y."/>
            <person name="Fu T."/>
            <person name="Tang G."/>
            <person name="Zhang D."/>
            <person name="Sun W.-H."/>
            <person name="Liu D.-K."/>
            <person name="Li Y."/>
            <person name="Chen G.-Z."/>
            <person name="Liu X.-D."/>
            <person name="Liao X.-Y."/>
            <person name="Jiang Y.-T."/>
            <person name="Yu X."/>
            <person name="Hao Y."/>
            <person name="Huang J."/>
            <person name="Zhao X.-W."/>
            <person name="Ke S."/>
            <person name="Chen Y.-Y."/>
            <person name="Wu W.-L."/>
            <person name="Hsu J.-L."/>
            <person name="Lin Y.-F."/>
            <person name="Huang M.-D."/>
            <person name="Li C.-Y."/>
            <person name="Huang L."/>
            <person name="Wang Z.-W."/>
            <person name="Zhao X."/>
            <person name="Zhong W.-Y."/>
            <person name="Peng D.-H."/>
            <person name="Ahmad S."/>
            <person name="Lan S."/>
            <person name="Zhang J.-S."/>
            <person name="Tsai W.-C."/>
            <person name="Van De Peer Y."/>
            <person name="Liu Z.-J."/>
        </authorList>
    </citation>
    <scope>NUCLEOTIDE SEQUENCE</scope>
    <source>
        <strain evidence="11">CP</strain>
        <tissue evidence="11">Leaves</tissue>
    </source>
</reference>
<evidence type="ECO:0000256" key="3">
    <source>
        <dbReference type="ARBA" id="ARBA00022692"/>
    </source>
</evidence>
<feature type="domain" description="Trichome birefringence-like C-terminal" evidence="9">
    <location>
        <begin position="362"/>
        <end position="576"/>
    </location>
</feature>
<comment type="similarity">
    <text evidence="2">Belongs to the PC-esterase family. TBL subfamily.</text>
</comment>
<dbReference type="InterPro" id="IPR029962">
    <property type="entry name" value="TBL"/>
</dbReference>
<dbReference type="InterPro" id="IPR025846">
    <property type="entry name" value="TBL_N"/>
</dbReference>
<keyword evidence="3" id="KW-0812">Transmembrane</keyword>
<evidence type="ECO:0000256" key="5">
    <source>
        <dbReference type="ARBA" id="ARBA00022989"/>
    </source>
</evidence>
<feature type="domain" description="Trichome birefringence-like N-terminal" evidence="10">
    <location>
        <begin position="33"/>
        <end position="85"/>
    </location>
</feature>
<dbReference type="GO" id="GO:1990538">
    <property type="term" value="F:xylan O-acetyltransferase activity"/>
    <property type="evidence" value="ECO:0007669"/>
    <property type="project" value="UniProtKB-ARBA"/>
</dbReference>
<evidence type="ECO:0000313" key="11">
    <source>
        <dbReference type="EMBL" id="KAK1321964.1"/>
    </source>
</evidence>
<dbReference type="EMBL" id="JAUJYO010000003">
    <property type="protein sequence ID" value="KAK1321964.1"/>
    <property type="molecule type" value="Genomic_DNA"/>
</dbReference>
<evidence type="ECO:0008006" key="13">
    <source>
        <dbReference type="Google" id="ProtNLM"/>
    </source>
</evidence>
<dbReference type="Proteomes" id="UP001180020">
    <property type="component" value="Unassembled WGS sequence"/>
</dbReference>
<protein>
    <recommendedName>
        <fullName evidence="13">Trichome birefringence-like N-terminal domain-containing protein</fullName>
    </recommendedName>
</protein>
<proteinExistence type="inferred from homology"/>
<evidence type="ECO:0000256" key="8">
    <source>
        <dbReference type="SAM" id="SignalP"/>
    </source>
</evidence>
<keyword evidence="6" id="KW-0333">Golgi apparatus</keyword>
<accession>A0AAV9F8F8</accession>